<dbReference type="PANTHER" id="PTHR37691">
    <property type="entry name" value="BLR3518 PROTEIN"/>
    <property type="match status" value="1"/>
</dbReference>
<dbReference type="RefSeq" id="WP_083966157.1">
    <property type="nucleotide sequence ID" value="NZ_CP014841.1"/>
</dbReference>
<evidence type="ECO:0000313" key="3">
    <source>
        <dbReference type="Proteomes" id="UP000077255"/>
    </source>
</evidence>
<accession>A0A160N1S0</accession>
<dbReference type="OrthoDB" id="7206705at2"/>
<dbReference type="Pfam" id="PF02635">
    <property type="entry name" value="DsrE"/>
    <property type="match status" value="1"/>
</dbReference>
<dbReference type="InterPro" id="IPR003787">
    <property type="entry name" value="Sulphur_relay_DsrE/F-like"/>
</dbReference>
<gene>
    <name evidence="2" type="ORF">ATSB10_18640</name>
</gene>
<reference evidence="2 3" key="1">
    <citation type="submission" date="2016-02" db="EMBL/GenBank/DDBJ databases">
        <title>Complete genome sequencing and analysis of ATSB10, Dyella thiooxydans isolated from rhizosphere soil of sunflower (Helianthus annuus L.).</title>
        <authorList>
            <person name="Lee Y."/>
            <person name="Hwangbo K."/>
            <person name="Chung H."/>
            <person name="Yoo J."/>
            <person name="Kim K.Y."/>
            <person name="Sa T.M."/>
            <person name="Um Y."/>
            <person name="Madhaiyan M."/>
        </authorList>
    </citation>
    <scope>NUCLEOTIDE SEQUENCE [LARGE SCALE GENOMIC DNA]</scope>
    <source>
        <strain evidence="2 3">ATSB10</strain>
    </source>
</reference>
<dbReference type="KEGG" id="dtx:ATSB10_18640"/>
<organism evidence="2 3">
    <name type="scientific">Dyella thiooxydans</name>
    <dbReference type="NCBI Taxonomy" id="445710"/>
    <lineage>
        <taxon>Bacteria</taxon>
        <taxon>Pseudomonadati</taxon>
        <taxon>Pseudomonadota</taxon>
        <taxon>Gammaproteobacteria</taxon>
        <taxon>Lysobacterales</taxon>
        <taxon>Rhodanobacteraceae</taxon>
        <taxon>Dyella</taxon>
    </lineage>
</organism>
<dbReference type="EMBL" id="CP014841">
    <property type="protein sequence ID" value="AND69318.1"/>
    <property type="molecule type" value="Genomic_DNA"/>
</dbReference>
<dbReference type="AlphaFoldDB" id="A0A160N1S0"/>
<protein>
    <submittedName>
        <fullName evidence="2">Uncharacterized protein</fullName>
    </submittedName>
</protein>
<feature type="chain" id="PRO_5007817931" evidence="1">
    <location>
        <begin position="26"/>
        <end position="202"/>
    </location>
</feature>
<evidence type="ECO:0000313" key="2">
    <source>
        <dbReference type="EMBL" id="AND69318.1"/>
    </source>
</evidence>
<dbReference type="Proteomes" id="UP000077255">
    <property type="component" value="Chromosome"/>
</dbReference>
<feature type="signal peptide" evidence="1">
    <location>
        <begin position="1"/>
        <end position="25"/>
    </location>
</feature>
<dbReference type="PANTHER" id="PTHR37691:SF1">
    <property type="entry name" value="BLR3518 PROTEIN"/>
    <property type="match status" value="1"/>
</dbReference>
<dbReference type="SUPFAM" id="SSF75169">
    <property type="entry name" value="DsrEFH-like"/>
    <property type="match status" value="1"/>
</dbReference>
<proteinExistence type="predicted"/>
<sequence>MNIRHAGRSALAALAFCIATVPASAAAATADAAASPQQGAAGVTWVHPVIAKFGGVHPRPDVDMQLDPKADYKVFVDVVSADLDSDEPLHSLLRLARLVNLMGYGKVPPSHVHIVALLDGQAGAAALTDEAYRRMSKKHTANPNTALLHALRQAGVKLMVCSQAMAGLGLKDSDIDPDVTITLSGLTDPILYGQRGYSYMQL</sequence>
<name>A0A160N1S0_9GAMM</name>
<keyword evidence="1" id="KW-0732">Signal</keyword>
<dbReference type="Gene3D" id="3.40.1260.10">
    <property type="entry name" value="DsrEFH-like"/>
    <property type="match status" value="1"/>
</dbReference>
<keyword evidence="3" id="KW-1185">Reference proteome</keyword>
<dbReference type="PATRIC" id="fig|445710.3.peg.1862"/>
<evidence type="ECO:0000256" key="1">
    <source>
        <dbReference type="SAM" id="SignalP"/>
    </source>
</evidence>
<dbReference type="STRING" id="445710.ATSB10_18640"/>
<dbReference type="InterPro" id="IPR027396">
    <property type="entry name" value="DsrEFH-like"/>
</dbReference>